<name>A0AC34FDI5_9BILA</name>
<protein>
    <submittedName>
        <fullName evidence="2">Amine oxidase domain-containing protein</fullName>
    </submittedName>
</protein>
<dbReference type="Proteomes" id="UP000887579">
    <property type="component" value="Unplaced"/>
</dbReference>
<accession>A0AC34FDI5</accession>
<proteinExistence type="predicted"/>
<evidence type="ECO:0000313" key="2">
    <source>
        <dbReference type="WBParaSite" id="ES5_v2.g15332.t1"/>
    </source>
</evidence>
<sequence>MFTPQLPKRLLNAIDKIGMGTSAKIFLEYSDTTWMDSFLSPLPVAGCQGRKELGSIESEFNTFQKVPWAPNLFMAWIAGHGPEKVDAISDEELSKIVTQLFRDIYRNDSIPEPTAIIRQKWTQNDLFGGSYSYVSYGQAQARIRHSDMSIPVRKNGKIRIQFAGEATHHRIFQTAVGAFLSGRRESDRILSDIKNSFKI</sequence>
<evidence type="ECO:0000313" key="1">
    <source>
        <dbReference type="Proteomes" id="UP000887579"/>
    </source>
</evidence>
<reference evidence="2" key="1">
    <citation type="submission" date="2022-11" db="UniProtKB">
        <authorList>
            <consortium name="WormBaseParasite"/>
        </authorList>
    </citation>
    <scope>IDENTIFICATION</scope>
</reference>
<organism evidence="1 2">
    <name type="scientific">Panagrolaimus sp. ES5</name>
    <dbReference type="NCBI Taxonomy" id="591445"/>
    <lineage>
        <taxon>Eukaryota</taxon>
        <taxon>Metazoa</taxon>
        <taxon>Ecdysozoa</taxon>
        <taxon>Nematoda</taxon>
        <taxon>Chromadorea</taxon>
        <taxon>Rhabditida</taxon>
        <taxon>Tylenchina</taxon>
        <taxon>Panagrolaimomorpha</taxon>
        <taxon>Panagrolaimoidea</taxon>
        <taxon>Panagrolaimidae</taxon>
        <taxon>Panagrolaimus</taxon>
    </lineage>
</organism>
<dbReference type="WBParaSite" id="ES5_v2.g15332.t1">
    <property type="protein sequence ID" value="ES5_v2.g15332.t1"/>
    <property type="gene ID" value="ES5_v2.g15332"/>
</dbReference>